<feature type="compositionally biased region" description="Basic residues" evidence="2">
    <location>
        <begin position="269"/>
        <end position="283"/>
    </location>
</feature>
<feature type="region of interest" description="Disordered" evidence="2">
    <location>
        <begin position="1"/>
        <end position="29"/>
    </location>
</feature>
<evidence type="ECO:0000313" key="3">
    <source>
        <dbReference type="Proteomes" id="UP000093561"/>
    </source>
</evidence>
<feature type="coiled-coil region" evidence="1">
    <location>
        <begin position="325"/>
        <end position="359"/>
    </location>
</feature>
<accession>A0AAF5PK50</accession>
<feature type="region of interest" description="Disordered" evidence="2">
    <location>
        <begin position="244"/>
        <end position="283"/>
    </location>
</feature>
<evidence type="ECO:0000256" key="1">
    <source>
        <dbReference type="SAM" id="Coils"/>
    </source>
</evidence>
<name>A0AAF5PK50_WUCBA</name>
<reference evidence="3" key="1">
    <citation type="submission" date="2015-03" db="EMBL/GenBank/DDBJ databases">
        <title>Wuchereria bancrofti Genome Sequencing Papua New Guinea Strain.</title>
        <authorList>
            <person name="Small S.T."/>
            <person name="Serre D."/>
            <person name="Zimmerman P.A."/>
        </authorList>
    </citation>
    <scope>NUCLEOTIDE SEQUENCE [LARGE SCALE GENOMIC DNA]</scope>
    <source>
        <strain evidence="3">pt0022</strain>
    </source>
</reference>
<organism evidence="3 4">
    <name type="scientific">Wuchereria bancrofti</name>
    <dbReference type="NCBI Taxonomy" id="6293"/>
    <lineage>
        <taxon>Eukaryota</taxon>
        <taxon>Metazoa</taxon>
        <taxon>Ecdysozoa</taxon>
        <taxon>Nematoda</taxon>
        <taxon>Chromadorea</taxon>
        <taxon>Rhabditida</taxon>
        <taxon>Spirurina</taxon>
        <taxon>Spiruromorpha</taxon>
        <taxon>Filarioidea</taxon>
        <taxon>Onchocercidae</taxon>
        <taxon>Wuchereria</taxon>
    </lineage>
</organism>
<dbReference type="AlphaFoldDB" id="A0AAF5PK50"/>
<dbReference type="Proteomes" id="UP000093561">
    <property type="component" value="Unassembled WGS sequence"/>
</dbReference>
<proteinExistence type="predicted"/>
<dbReference type="WBParaSite" id="mrna-Wban_01829">
    <property type="protein sequence ID" value="mrna-Wban_01829"/>
    <property type="gene ID" value="Wban_01829"/>
</dbReference>
<sequence length="361" mass="41238">MLNDKSKKGLEKPQISSQITLKKRQHSNYSHSVTTGISERLPNIQTSNNTSTERNEAVNEIEAMNNFLREMQKEGNKRRDMLNSVFDKNFDGKIKTCINTRAEMEARAAAFETIIQSETLIKKSIKEITTKNSYDGAYGINSSQTGSTSDKFETSPEEQQQLILQHNIAPVPTHKVAYVISPNKVESEQIFIEQADNTGKKIKGFGETALTKVGHWSKSAFNFFRTKNANSGKDAILLHKNPEKTSHEENGRSRHRVRDMEVEGTAQKNSKKTHWTRKVKSRSHRETKCQKKPKKIFQKDAKQIRSKKVKSVLKMSSPTELGNTSNALKKHAAKLTEAKKRLKERNATFKKRKNLIRKRNR</sequence>
<evidence type="ECO:0000313" key="4">
    <source>
        <dbReference type="WBParaSite" id="mrna-Wban_01829"/>
    </source>
</evidence>
<evidence type="ECO:0000256" key="2">
    <source>
        <dbReference type="SAM" id="MobiDB-lite"/>
    </source>
</evidence>
<protein>
    <submittedName>
        <fullName evidence="4">Uncharacterized protein</fullName>
    </submittedName>
</protein>
<keyword evidence="1" id="KW-0175">Coiled coil</keyword>
<reference evidence="3" key="2">
    <citation type="journal article" date="2016" name="Mol. Ecol.">
        <title>Population genomics of the filarial nematode parasite Wuchereria bancrofti from mosquitoes.</title>
        <authorList>
            <person name="Small S.T."/>
            <person name="Reimer L.J."/>
            <person name="Tisch D.J."/>
            <person name="King C.L."/>
            <person name="Christensen B.M."/>
            <person name="Siba P.M."/>
            <person name="Kazura J.W."/>
            <person name="Serre D."/>
            <person name="Zimmerman P.A."/>
        </authorList>
    </citation>
    <scope>NUCLEOTIDE SEQUENCE</scope>
    <source>
        <strain evidence="3">pt0022</strain>
    </source>
</reference>
<feature type="compositionally biased region" description="Basic and acidic residues" evidence="2">
    <location>
        <begin position="1"/>
        <end position="11"/>
    </location>
</feature>
<reference evidence="4" key="3">
    <citation type="submission" date="2024-02" db="UniProtKB">
        <authorList>
            <consortium name="WormBaseParasite"/>
        </authorList>
    </citation>
    <scope>IDENTIFICATION</scope>
    <source>
        <strain evidence="4">pt0022</strain>
    </source>
</reference>